<dbReference type="AlphaFoldDB" id="A0A4V2F228"/>
<keyword evidence="3" id="KW-0731">Sigma factor</keyword>
<dbReference type="Pfam" id="PF04542">
    <property type="entry name" value="Sigma70_r2"/>
    <property type="match status" value="1"/>
</dbReference>
<dbReference type="NCBIfam" id="TIGR02985">
    <property type="entry name" value="Sig70_bacteroi1"/>
    <property type="match status" value="1"/>
</dbReference>
<dbReference type="NCBIfam" id="TIGR02937">
    <property type="entry name" value="sigma70-ECF"/>
    <property type="match status" value="1"/>
</dbReference>
<dbReference type="Proteomes" id="UP000293874">
    <property type="component" value="Unassembled WGS sequence"/>
</dbReference>
<evidence type="ECO:0000256" key="2">
    <source>
        <dbReference type="ARBA" id="ARBA00023015"/>
    </source>
</evidence>
<dbReference type="GO" id="GO:0016987">
    <property type="term" value="F:sigma factor activity"/>
    <property type="evidence" value="ECO:0007669"/>
    <property type="project" value="UniProtKB-KW"/>
</dbReference>
<dbReference type="InterPro" id="IPR039425">
    <property type="entry name" value="RNA_pol_sigma-70-like"/>
</dbReference>
<dbReference type="InterPro" id="IPR013325">
    <property type="entry name" value="RNA_pol_sigma_r2"/>
</dbReference>
<evidence type="ECO:0000313" key="7">
    <source>
        <dbReference type="Proteomes" id="UP000293874"/>
    </source>
</evidence>
<dbReference type="InterPro" id="IPR013249">
    <property type="entry name" value="RNA_pol_sigma70_r4_t2"/>
</dbReference>
<name>A0A4V2F228_9BACT</name>
<gene>
    <name evidence="6" type="ORF">EV199_1702</name>
</gene>
<evidence type="ECO:0000256" key="3">
    <source>
        <dbReference type="ARBA" id="ARBA00023082"/>
    </source>
</evidence>
<dbReference type="GO" id="GO:0003677">
    <property type="term" value="F:DNA binding"/>
    <property type="evidence" value="ECO:0007669"/>
    <property type="project" value="InterPro"/>
</dbReference>
<keyword evidence="2" id="KW-0805">Transcription regulation</keyword>
<comment type="similarity">
    <text evidence="1">Belongs to the sigma-70 factor family. ECF subfamily.</text>
</comment>
<dbReference type="EMBL" id="SGXA01000001">
    <property type="protein sequence ID" value="RZS75827.1"/>
    <property type="molecule type" value="Genomic_DNA"/>
</dbReference>
<dbReference type="SMART" id="SM00421">
    <property type="entry name" value="HTH_LUXR"/>
    <property type="match status" value="1"/>
</dbReference>
<dbReference type="PANTHER" id="PTHR43133:SF46">
    <property type="entry name" value="RNA POLYMERASE SIGMA-70 FACTOR ECF SUBFAMILY"/>
    <property type="match status" value="1"/>
</dbReference>
<dbReference type="InterPro" id="IPR013324">
    <property type="entry name" value="RNA_pol_sigma_r3/r4-like"/>
</dbReference>
<dbReference type="GO" id="GO:0006352">
    <property type="term" value="P:DNA-templated transcription initiation"/>
    <property type="evidence" value="ECO:0007669"/>
    <property type="project" value="InterPro"/>
</dbReference>
<dbReference type="SUPFAM" id="SSF88946">
    <property type="entry name" value="Sigma2 domain of RNA polymerase sigma factors"/>
    <property type="match status" value="1"/>
</dbReference>
<dbReference type="CDD" id="cd06171">
    <property type="entry name" value="Sigma70_r4"/>
    <property type="match status" value="1"/>
</dbReference>
<keyword evidence="7" id="KW-1185">Reference proteome</keyword>
<dbReference type="SUPFAM" id="SSF88659">
    <property type="entry name" value="Sigma3 and sigma4 domains of RNA polymerase sigma factors"/>
    <property type="match status" value="1"/>
</dbReference>
<sequence>MPAEMLHTSQELLNRIAAGDQEAFAALHHQYWDECYGLALAFLKSPDQAEDVVQDVFMKLWVKRSSLPAINDFTPYFMVMVRNEIINYLRQLAQRQKKHAQYVSDNSVNLQQFFAVSDEDTAAVIRKALGELTDRQQQIFSLSRDAGLSHEEIAEQLGLSKKTVSNTITQVLNHLRITLYQHGLMAWLAWVVLKQ</sequence>
<proteinExistence type="inferred from homology"/>
<dbReference type="Gene3D" id="1.10.1740.10">
    <property type="match status" value="1"/>
</dbReference>
<protein>
    <submittedName>
        <fullName evidence="6">RNA polymerase sigma-70 factor (ECF subfamily)</fullName>
    </submittedName>
</protein>
<dbReference type="InterPro" id="IPR014327">
    <property type="entry name" value="RNA_pol_sigma70_bacteroid"/>
</dbReference>
<dbReference type="InterPro" id="IPR036388">
    <property type="entry name" value="WH-like_DNA-bd_sf"/>
</dbReference>
<dbReference type="InterPro" id="IPR000792">
    <property type="entry name" value="Tscrpt_reg_LuxR_C"/>
</dbReference>
<organism evidence="6 7">
    <name type="scientific">Pseudobacter ginsenosidimutans</name>
    <dbReference type="NCBI Taxonomy" id="661488"/>
    <lineage>
        <taxon>Bacteria</taxon>
        <taxon>Pseudomonadati</taxon>
        <taxon>Bacteroidota</taxon>
        <taxon>Chitinophagia</taxon>
        <taxon>Chitinophagales</taxon>
        <taxon>Chitinophagaceae</taxon>
        <taxon>Pseudobacter</taxon>
    </lineage>
</organism>
<dbReference type="Pfam" id="PF08281">
    <property type="entry name" value="Sigma70_r4_2"/>
    <property type="match status" value="1"/>
</dbReference>
<feature type="domain" description="HTH luxR-type" evidence="5">
    <location>
        <begin position="129"/>
        <end position="183"/>
    </location>
</feature>
<evidence type="ECO:0000256" key="4">
    <source>
        <dbReference type="ARBA" id="ARBA00023163"/>
    </source>
</evidence>
<reference evidence="6 7" key="1">
    <citation type="submission" date="2019-02" db="EMBL/GenBank/DDBJ databases">
        <title>Genomic Encyclopedia of Type Strains, Phase IV (KMG-IV): sequencing the most valuable type-strain genomes for metagenomic binning, comparative biology and taxonomic classification.</title>
        <authorList>
            <person name="Goeker M."/>
        </authorList>
    </citation>
    <scope>NUCLEOTIDE SEQUENCE [LARGE SCALE GENOMIC DNA]</scope>
    <source>
        <strain evidence="6 7">DSM 18116</strain>
    </source>
</reference>
<keyword evidence="4" id="KW-0804">Transcription</keyword>
<dbReference type="PANTHER" id="PTHR43133">
    <property type="entry name" value="RNA POLYMERASE ECF-TYPE SIGMA FACTO"/>
    <property type="match status" value="1"/>
</dbReference>
<evidence type="ECO:0000259" key="5">
    <source>
        <dbReference type="SMART" id="SM00421"/>
    </source>
</evidence>
<dbReference type="InterPro" id="IPR007627">
    <property type="entry name" value="RNA_pol_sigma70_r2"/>
</dbReference>
<evidence type="ECO:0000256" key="1">
    <source>
        <dbReference type="ARBA" id="ARBA00010641"/>
    </source>
</evidence>
<accession>A0A4V2F228</accession>
<dbReference type="InterPro" id="IPR014284">
    <property type="entry name" value="RNA_pol_sigma-70_dom"/>
</dbReference>
<comment type="caution">
    <text evidence="6">The sequence shown here is derived from an EMBL/GenBank/DDBJ whole genome shotgun (WGS) entry which is preliminary data.</text>
</comment>
<evidence type="ECO:0000313" key="6">
    <source>
        <dbReference type="EMBL" id="RZS75827.1"/>
    </source>
</evidence>
<dbReference type="Gene3D" id="1.10.10.10">
    <property type="entry name" value="Winged helix-like DNA-binding domain superfamily/Winged helix DNA-binding domain"/>
    <property type="match status" value="1"/>
</dbReference>